<gene>
    <name evidence="6" type="ORF">C8Q71DRAFT_744175</name>
</gene>
<comment type="caution">
    <text evidence="6">The sequence shown here is derived from an EMBL/GenBank/DDBJ whole genome shotgun (WGS) entry which is preliminary data.</text>
</comment>
<keyword evidence="7" id="KW-1185">Reference proteome</keyword>
<keyword evidence="3" id="KW-0812">Transmembrane</keyword>
<name>A0ABQ8KMY8_9APHY</name>
<keyword evidence="4" id="KW-0732">Signal</keyword>
<feature type="compositionally biased region" description="Low complexity" evidence="2">
    <location>
        <begin position="500"/>
        <end position="689"/>
    </location>
</feature>
<dbReference type="PRINTS" id="PR00792">
    <property type="entry name" value="PEPSIN"/>
</dbReference>
<evidence type="ECO:0000313" key="6">
    <source>
        <dbReference type="EMBL" id="KAH9839772.1"/>
    </source>
</evidence>
<dbReference type="CDD" id="cd05471">
    <property type="entry name" value="pepsin_like"/>
    <property type="match status" value="1"/>
</dbReference>
<dbReference type="GeneID" id="72003657"/>
<dbReference type="Gene3D" id="2.40.70.10">
    <property type="entry name" value="Acid Proteases"/>
    <property type="match status" value="2"/>
</dbReference>
<dbReference type="Proteomes" id="UP000814176">
    <property type="component" value="Unassembled WGS sequence"/>
</dbReference>
<accession>A0ABQ8KMY8</accession>
<keyword evidence="3" id="KW-0472">Membrane</keyword>
<organism evidence="6 7">
    <name type="scientific">Rhodofomes roseus</name>
    <dbReference type="NCBI Taxonomy" id="34475"/>
    <lineage>
        <taxon>Eukaryota</taxon>
        <taxon>Fungi</taxon>
        <taxon>Dikarya</taxon>
        <taxon>Basidiomycota</taxon>
        <taxon>Agaricomycotina</taxon>
        <taxon>Agaricomycetes</taxon>
        <taxon>Polyporales</taxon>
        <taxon>Rhodofomes</taxon>
    </lineage>
</organism>
<evidence type="ECO:0000256" key="2">
    <source>
        <dbReference type="SAM" id="MobiDB-lite"/>
    </source>
</evidence>
<feature type="compositionally biased region" description="Polar residues" evidence="2">
    <location>
        <begin position="470"/>
        <end position="489"/>
    </location>
</feature>
<evidence type="ECO:0000256" key="1">
    <source>
        <dbReference type="ARBA" id="ARBA00007447"/>
    </source>
</evidence>
<dbReference type="InterPro" id="IPR033121">
    <property type="entry name" value="PEPTIDASE_A1"/>
</dbReference>
<dbReference type="InterPro" id="IPR001461">
    <property type="entry name" value="Aspartic_peptidase_A1"/>
</dbReference>
<feature type="signal peptide" evidence="4">
    <location>
        <begin position="1"/>
        <end position="19"/>
    </location>
</feature>
<comment type="similarity">
    <text evidence="1">Belongs to the peptidase A1 family.</text>
</comment>
<protein>
    <submittedName>
        <fullName evidence="6">Aspartic peptidase domain-containing protein</fullName>
    </submittedName>
</protein>
<evidence type="ECO:0000259" key="5">
    <source>
        <dbReference type="PROSITE" id="PS51767"/>
    </source>
</evidence>
<feature type="region of interest" description="Disordered" evidence="2">
    <location>
        <begin position="470"/>
        <end position="697"/>
    </location>
</feature>
<feature type="transmembrane region" description="Helical" evidence="3">
    <location>
        <begin position="732"/>
        <end position="759"/>
    </location>
</feature>
<dbReference type="SUPFAM" id="SSF50630">
    <property type="entry name" value="Acid proteases"/>
    <property type="match status" value="1"/>
</dbReference>
<dbReference type="InterPro" id="IPR021109">
    <property type="entry name" value="Peptidase_aspartic_dom_sf"/>
</dbReference>
<evidence type="ECO:0000313" key="7">
    <source>
        <dbReference type="Proteomes" id="UP000814176"/>
    </source>
</evidence>
<dbReference type="PANTHER" id="PTHR47966">
    <property type="entry name" value="BETA-SITE APP-CLEAVING ENZYME, ISOFORM A-RELATED"/>
    <property type="match status" value="1"/>
</dbReference>
<keyword evidence="3" id="KW-1133">Transmembrane helix</keyword>
<feature type="domain" description="Peptidase A1" evidence="5">
    <location>
        <begin position="68"/>
        <end position="400"/>
    </location>
</feature>
<dbReference type="PANTHER" id="PTHR47966:SF51">
    <property type="entry name" value="BETA-SITE APP-CLEAVING ENZYME, ISOFORM A-RELATED"/>
    <property type="match status" value="1"/>
</dbReference>
<dbReference type="InterPro" id="IPR034164">
    <property type="entry name" value="Pepsin-like_dom"/>
</dbReference>
<dbReference type="EMBL" id="JADCUA010000005">
    <property type="protein sequence ID" value="KAH9839772.1"/>
    <property type="molecule type" value="Genomic_DNA"/>
</dbReference>
<dbReference type="PROSITE" id="PS51767">
    <property type="entry name" value="PEPTIDASE_A1"/>
    <property type="match status" value="1"/>
</dbReference>
<proteinExistence type="inferred from homology"/>
<evidence type="ECO:0000256" key="4">
    <source>
        <dbReference type="SAM" id="SignalP"/>
    </source>
</evidence>
<reference evidence="6 7" key="1">
    <citation type="journal article" date="2021" name="Environ. Microbiol.">
        <title>Gene family expansions and transcriptome signatures uncover fungal adaptations to wood decay.</title>
        <authorList>
            <person name="Hage H."/>
            <person name="Miyauchi S."/>
            <person name="Viragh M."/>
            <person name="Drula E."/>
            <person name="Min B."/>
            <person name="Chaduli D."/>
            <person name="Navarro D."/>
            <person name="Favel A."/>
            <person name="Norest M."/>
            <person name="Lesage-Meessen L."/>
            <person name="Balint B."/>
            <person name="Merenyi Z."/>
            <person name="de Eugenio L."/>
            <person name="Morin E."/>
            <person name="Martinez A.T."/>
            <person name="Baldrian P."/>
            <person name="Stursova M."/>
            <person name="Martinez M.J."/>
            <person name="Novotny C."/>
            <person name="Magnuson J.K."/>
            <person name="Spatafora J.W."/>
            <person name="Maurice S."/>
            <person name="Pangilinan J."/>
            <person name="Andreopoulos W."/>
            <person name="LaButti K."/>
            <person name="Hundley H."/>
            <person name="Na H."/>
            <person name="Kuo A."/>
            <person name="Barry K."/>
            <person name="Lipzen A."/>
            <person name="Henrissat B."/>
            <person name="Riley R."/>
            <person name="Ahrendt S."/>
            <person name="Nagy L.G."/>
            <person name="Grigoriev I.V."/>
            <person name="Martin F."/>
            <person name="Rosso M.N."/>
        </authorList>
    </citation>
    <scope>NUCLEOTIDE SEQUENCE [LARGE SCALE GENOMIC DNA]</scope>
    <source>
        <strain evidence="6 7">CIRM-BRFM 1785</strain>
    </source>
</reference>
<evidence type="ECO:0000256" key="3">
    <source>
        <dbReference type="SAM" id="Phobius"/>
    </source>
</evidence>
<dbReference type="Pfam" id="PF00026">
    <property type="entry name" value="Asp"/>
    <property type="match status" value="1"/>
</dbReference>
<dbReference type="RefSeq" id="XP_047781422.1">
    <property type="nucleotide sequence ID" value="XM_047922925.1"/>
</dbReference>
<sequence length="801" mass="82951">MNTFFFGLLLASLCGLTNALYIPVPVRHDAQVSSRGTGVHNPAIRLVGAFRQQDANNDSVVNFQDTVYATNMTIGGQDLLIQLDTGSSDLWVNLEAGEIEFTNTTDLPAEEAYGIGHITGTIQFANAELGDNIVPNQAFMNVSNATSFSTIFNDGVRGILGLAFDAGSTVQGTIAQVYGEDSTLGRSFLSNLFNQNTTKPLFTVQLGRTDDPQYTAEGAFTIGEYLPDYDEVQDMPKLHRFPNNGTGAAPRWSTVMSGMTINGEPFQFNASGVPDTPEGSVVAVLDTGFTFPPIPGPAVEAIYGGIAGAYYDTNSSLWIVPCNKAANVEFQFGDMSVPIHPLDLTTIVTINNTEVCVNTFRPSTFPVNNQFDLVLGDAFLKNVYVSFNYGDMSADAVPFMQIMPTTDMDAATKEFASVRGAMYAEAAASAAASSASASAASAYAALESGSASVPCNAGAPTTTPLFTSAWSSSPSAVMTDSAPANTDSPSLYDPSSGEGSSDATPSSSADASSATDASSPDSASPAATTDAATDASSTDSSSPTTTSDASSTDASATATDASADATATPTDASSPTATSDASDASSTDSSASTTDASTDATATTTDASADATATPTDTPADAATTTDASATSTDSSADATATPDDSSDNSSTGSLPIDPSASADDASSSSDDGSGSLSENLSLLGSPESKQSSFGGNLYGSNDYEYSRRFRRSYREPTKTVHECLAPLIEDYGAFLFALIAGTFIISFALCVVTVFLAIRNHTRRDARKRAAYLVLEANAEAEADPEAAAYTATYHYTDDY</sequence>
<feature type="chain" id="PRO_5046771443" evidence="4">
    <location>
        <begin position="20"/>
        <end position="801"/>
    </location>
</feature>